<protein>
    <recommendedName>
        <fullName evidence="1">FAD-binding domain-containing protein</fullName>
    </recommendedName>
</protein>
<evidence type="ECO:0000313" key="2">
    <source>
        <dbReference type="EMBL" id="OGN06941.1"/>
    </source>
</evidence>
<reference evidence="2 3" key="1">
    <citation type="journal article" date="2016" name="Nat. Commun.">
        <title>Thousands of microbial genomes shed light on interconnected biogeochemical processes in an aquifer system.</title>
        <authorList>
            <person name="Anantharaman K."/>
            <person name="Brown C.T."/>
            <person name="Hug L.A."/>
            <person name="Sharon I."/>
            <person name="Castelle C.J."/>
            <person name="Probst A.J."/>
            <person name="Thomas B.C."/>
            <person name="Singh A."/>
            <person name="Wilkins M.J."/>
            <person name="Karaoz U."/>
            <person name="Brodie E.L."/>
            <person name="Williams K.H."/>
            <person name="Hubbard S.S."/>
            <person name="Banfield J.F."/>
        </authorList>
    </citation>
    <scope>NUCLEOTIDE SEQUENCE [LARGE SCALE GENOMIC DNA]</scope>
</reference>
<dbReference type="InterPro" id="IPR002938">
    <property type="entry name" value="FAD-bd"/>
</dbReference>
<dbReference type="AlphaFoldDB" id="A0A1F8F1C4"/>
<dbReference type="GO" id="GO:0071949">
    <property type="term" value="F:FAD binding"/>
    <property type="evidence" value="ECO:0007669"/>
    <property type="project" value="InterPro"/>
</dbReference>
<dbReference type="InterPro" id="IPR051704">
    <property type="entry name" value="FAD_aromatic-hydroxylase"/>
</dbReference>
<accession>A0A1F8F1C4</accession>
<proteinExistence type="predicted"/>
<dbReference type="Proteomes" id="UP000177605">
    <property type="component" value="Unassembled WGS sequence"/>
</dbReference>
<dbReference type="PANTHER" id="PTHR46865:SF8">
    <property type="entry name" value="POSSIBLE OXIDOREDUCTASE"/>
    <property type="match status" value="1"/>
</dbReference>
<dbReference type="InterPro" id="IPR036188">
    <property type="entry name" value="FAD/NAD-bd_sf"/>
</dbReference>
<evidence type="ECO:0000259" key="1">
    <source>
        <dbReference type="Pfam" id="PF01494"/>
    </source>
</evidence>
<dbReference type="SUPFAM" id="SSF51905">
    <property type="entry name" value="FAD/NAD(P)-binding domain"/>
    <property type="match status" value="1"/>
</dbReference>
<dbReference type="PANTHER" id="PTHR46865">
    <property type="entry name" value="OXIDOREDUCTASE-RELATED"/>
    <property type="match status" value="1"/>
</dbReference>
<gene>
    <name evidence="2" type="ORF">A2669_01740</name>
</gene>
<dbReference type="Gene3D" id="3.50.50.60">
    <property type="entry name" value="FAD/NAD(P)-binding domain"/>
    <property type="match status" value="1"/>
</dbReference>
<sequence length="378" mass="42304">MRILIIGGGIAGPMLARQLRKHNVQCEITLIEQAPEFKNIGYGIALWANGRRILKEAGIDDTSIDQEGYEVPWEVFETPQHRLLNQVLLSHVKALGVPVFIPRALLHRTIVSQIDQNIVHLNTKPVAIQNNVANKTVNVEFSNGTRSEYDLVVGADGIHSWTRENIFGPGYLKNYGWSIWVMWIDSKFKLSKGAVGISVPGKLATLFPLRERSMLSLTALKKPGPDNVEQRKESLLETFKEFGEPITGIIESVPSGQEILYNDCMYVQLNHWYKNRIVLIGDAQHALSPAMGMGASLALEDACVLADELSKTGDIDGALANFSQRRNLRLEPYKKAAHRIESVMMASGFMNQLRNIFLPFIPGSYFLKPLERLVSEEI</sequence>
<comment type="caution">
    <text evidence="2">The sequence shown here is derived from an EMBL/GenBank/DDBJ whole genome shotgun (WGS) entry which is preliminary data.</text>
</comment>
<name>A0A1F8F1C4_9BACT</name>
<dbReference type="PRINTS" id="PR00420">
    <property type="entry name" value="RNGMNOXGNASE"/>
</dbReference>
<evidence type="ECO:0000313" key="3">
    <source>
        <dbReference type="Proteomes" id="UP000177605"/>
    </source>
</evidence>
<organism evidence="2 3">
    <name type="scientific">Candidatus Yanofskybacteria bacterium RIFCSPHIGHO2_01_FULL_48_25b</name>
    <dbReference type="NCBI Taxonomy" id="1802672"/>
    <lineage>
        <taxon>Bacteria</taxon>
        <taxon>Candidatus Yanofskyibacteriota</taxon>
    </lineage>
</organism>
<feature type="domain" description="FAD-binding" evidence="1">
    <location>
        <begin position="3"/>
        <end position="311"/>
    </location>
</feature>
<dbReference type="EMBL" id="MGJM01000007">
    <property type="protein sequence ID" value="OGN06941.1"/>
    <property type="molecule type" value="Genomic_DNA"/>
</dbReference>
<dbReference type="Pfam" id="PF01494">
    <property type="entry name" value="FAD_binding_3"/>
    <property type="match status" value="1"/>
</dbReference>